<sequence length="504" mass="56869">MKEVIVIGAGMAGLTAAIHLQRQGYQVSIYEQQAIPGGKMHQIKDQGFTFDVGPTLVMWPEAYKGIYEAAGRDYRDYIKLRQLDPMYDVYFMGDDYERYSVSNDLTKLTAMAESLGPGNAQGLLDYMSEMYRRYEVAVKYFIRRPFRNKRDIYNPFMLRQTLKLKTFDSAKNMMAKFIPSKKLQEMMAFQTLYIGVSPENGPSLYNIIPLIELLYGVYFLEGGMHSHAQGMARLFTELGGQIHYASPVEKIIIDDGVAKGVISQGQRIFADYVISNADFPYTMVNLVQDDQARGKYTPDYIDQMDYSCSCLVFYWGVDGEYNDLETHSFMISPDLDKNLKQIFAGDLIDQPSIYLSILSNGDKGMAPTGKSAFYCLIPVPELGVAKHDYDEDTIAYYRQWALDCLEKLPGLADIRHKIELEHLFSPKDFEQAFSAYRGATFGLQPTLKQSNHWRPQSKAKNCEGLYFTGSSTHPGAGVPTAMEGGRIAADELILDDRGAANHDA</sequence>
<organism evidence="6 7">
    <name type="scientific">Aerococcus urinaehominis</name>
    <dbReference type="NCBI Taxonomy" id="128944"/>
    <lineage>
        <taxon>Bacteria</taxon>
        <taxon>Bacillati</taxon>
        <taxon>Bacillota</taxon>
        <taxon>Bacilli</taxon>
        <taxon>Lactobacillales</taxon>
        <taxon>Aerococcaceae</taxon>
        <taxon>Aerococcus</taxon>
    </lineage>
</organism>
<dbReference type="InterPro" id="IPR014105">
    <property type="entry name" value="Carotenoid/retinoid_OxRdtase"/>
</dbReference>
<dbReference type="SUPFAM" id="SSF51905">
    <property type="entry name" value="FAD/NAD(P)-binding domain"/>
    <property type="match status" value="1"/>
</dbReference>
<dbReference type="Pfam" id="PF01593">
    <property type="entry name" value="Amino_oxidase"/>
    <property type="match status" value="1"/>
</dbReference>
<dbReference type="GO" id="GO:0016491">
    <property type="term" value="F:oxidoreductase activity"/>
    <property type="evidence" value="ECO:0007669"/>
    <property type="project" value="UniProtKB-KW"/>
</dbReference>
<keyword evidence="7" id="KW-1185">Reference proteome</keyword>
<comment type="pathway">
    <text evidence="1 5">Carotenoid biosynthesis.</text>
</comment>
<evidence type="ECO:0000256" key="3">
    <source>
        <dbReference type="ARBA" id="ARBA00023002"/>
    </source>
</evidence>
<reference evidence="6 7" key="1">
    <citation type="journal article" date="2016" name="Genome Announc.">
        <title>Complete Genome Sequences of Aerococcus christensenii CCUG 28831T, Aerococcus sanguinicola CCUG 43001T, Aerococcus urinae CCUG 36881T, Aerococcus urinaeequi CCUG 28094T, Aerococcus urinaehominis CCUG 42038 BT, and Aerococcus viridans CCUG 4311T.</title>
        <authorList>
            <person name="Carkaci D."/>
            <person name="Dargis R."/>
            <person name="Nielsen X.C."/>
            <person name="Skovgaard O."/>
            <person name="Fuursted K."/>
            <person name="Christensen J.J."/>
        </authorList>
    </citation>
    <scope>NUCLEOTIDE SEQUENCE [LARGE SCALE GENOMIC DNA]</scope>
    <source>
        <strain evidence="6 7">CCUG42038B</strain>
    </source>
</reference>
<dbReference type="RefSeq" id="WP_067980634.1">
    <property type="nucleotide sequence ID" value="NZ_CP014163.1"/>
</dbReference>
<gene>
    <name evidence="6" type="ORF">AWM75_08045</name>
</gene>
<dbReference type="PANTHER" id="PTHR43734">
    <property type="entry name" value="PHYTOENE DESATURASE"/>
    <property type="match status" value="1"/>
</dbReference>
<dbReference type="InterPro" id="IPR036188">
    <property type="entry name" value="FAD/NAD-bd_sf"/>
</dbReference>
<dbReference type="EMBL" id="CP014163">
    <property type="protein sequence ID" value="AMB99922.1"/>
    <property type="molecule type" value="Genomic_DNA"/>
</dbReference>
<dbReference type="STRING" id="128944.AWM75_08045"/>
<dbReference type="NCBIfam" id="TIGR02734">
    <property type="entry name" value="crtI_fam"/>
    <property type="match status" value="1"/>
</dbReference>
<evidence type="ECO:0000256" key="1">
    <source>
        <dbReference type="ARBA" id="ARBA00004829"/>
    </source>
</evidence>
<proteinExistence type="inferred from homology"/>
<dbReference type="PANTHER" id="PTHR43734:SF1">
    <property type="entry name" value="PHYTOENE DESATURASE"/>
    <property type="match status" value="1"/>
</dbReference>
<reference evidence="7" key="2">
    <citation type="submission" date="2016-01" db="EMBL/GenBank/DDBJ databases">
        <title>Six Aerococcus type strain genome sequencing and assembly using PacBio and Illumina Hiseq.</title>
        <authorList>
            <person name="Carkaci D."/>
            <person name="Dargis R."/>
            <person name="Nielsen X.C."/>
            <person name="Skovgaard O."/>
            <person name="Fuursted K."/>
            <person name="Christensen J.J."/>
        </authorList>
    </citation>
    <scope>NUCLEOTIDE SEQUENCE [LARGE SCALE GENOMIC DNA]</scope>
    <source>
        <strain evidence="7">CCUG42038B</strain>
    </source>
</reference>
<dbReference type="KEGG" id="auh:AWM75_08045"/>
<keyword evidence="3 5" id="KW-0560">Oxidoreductase</keyword>
<dbReference type="Proteomes" id="UP000062260">
    <property type="component" value="Chromosome"/>
</dbReference>
<evidence type="ECO:0000313" key="6">
    <source>
        <dbReference type="EMBL" id="AMB99922.1"/>
    </source>
</evidence>
<name>A0A0X8FNI7_9LACT</name>
<dbReference type="PRINTS" id="PR00419">
    <property type="entry name" value="ADXRDTASE"/>
</dbReference>
<comment type="similarity">
    <text evidence="4">Belongs to the carotenoid/retinoid oxidoreductase family. CrtN subfamily.</text>
</comment>
<evidence type="ECO:0000256" key="5">
    <source>
        <dbReference type="RuleBase" id="RU362075"/>
    </source>
</evidence>
<protein>
    <submittedName>
        <fullName evidence="6">Dehydrosqualene desaturase</fullName>
    </submittedName>
</protein>
<dbReference type="GO" id="GO:0016117">
    <property type="term" value="P:carotenoid biosynthetic process"/>
    <property type="evidence" value="ECO:0007669"/>
    <property type="project" value="UniProtKB-KW"/>
</dbReference>
<dbReference type="AlphaFoldDB" id="A0A0X8FNI7"/>
<evidence type="ECO:0000256" key="4">
    <source>
        <dbReference type="ARBA" id="ARBA00038322"/>
    </source>
</evidence>
<evidence type="ECO:0000256" key="2">
    <source>
        <dbReference type="ARBA" id="ARBA00022746"/>
    </source>
</evidence>
<evidence type="ECO:0000313" key="7">
    <source>
        <dbReference type="Proteomes" id="UP000062260"/>
    </source>
</evidence>
<dbReference type="Gene3D" id="3.50.50.60">
    <property type="entry name" value="FAD/NAD(P)-binding domain"/>
    <property type="match status" value="2"/>
</dbReference>
<keyword evidence="2 5" id="KW-0125">Carotenoid biosynthesis</keyword>
<accession>A0A0X8FNI7</accession>
<dbReference type="OrthoDB" id="9814556at2"/>
<dbReference type="InterPro" id="IPR002937">
    <property type="entry name" value="Amino_oxidase"/>
</dbReference>